<dbReference type="InterPro" id="IPR005087">
    <property type="entry name" value="CBM11"/>
</dbReference>
<comment type="caution">
    <text evidence="3">The sequence shown here is derived from an EMBL/GenBank/DDBJ whole genome shotgun (WGS) entry which is preliminary data.</text>
</comment>
<accession>A0A2H0LXS1</accession>
<dbReference type="Gene3D" id="2.60.120.430">
    <property type="entry name" value="Galactose-binding lectin"/>
    <property type="match status" value="1"/>
</dbReference>
<dbReference type="Proteomes" id="UP000229641">
    <property type="component" value="Unassembled WGS sequence"/>
</dbReference>
<evidence type="ECO:0000259" key="2">
    <source>
        <dbReference type="Pfam" id="PF03425"/>
    </source>
</evidence>
<evidence type="ECO:0000313" key="4">
    <source>
        <dbReference type="Proteomes" id="UP000229641"/>
    </source>
</evidence>
<keyword evidence="1" id="KW-0732">Signal</keyword>
<feature type="domain" description="CBM11" evidence="2">
    <location>
        <begin position="25"/>
        <end position="201"/>
    </location>
</feature>
<dbReference type="AlphaFoldDB" id="A0A2H0LXS1"/>
<dbReference type="SUPFAM" id="SSF49785">
    <property type="entry name" value="Galactose-binding domain-like"/>
    <property type="match status" value="1"/>
</dbReference>
<proteinExistence type="predicted"/>
<dbReference type="Pfam" id="PF03425">
    <property type="entry name" value="CBM_11"/>
    <property type="match status" value="1"/>
</dbReference>
<protein>
    <recommendedName>
        <fullName evidence="2">CBM11 domain-containing protein</fullName>
    </recommendedName>
</protein>
<dbReference type="GO" id="GO:0030245">
    <property type="term" value="P:cellulose catabolic process"/>
    <property type="evidence" value="ECO:0007669"/>
    <property type="project" value="InterPro"/>
</dbReference>
<dbReference type="InterPro" id="IPR008979">
    <property type="entry name" value="Galactose-bd-like_sf"/>
</dbReference>
<evidence type="ECO:0000256" key="1">
    <source>
        <dbReference type="SAM" id="SignalP"/>
    </source>
</evidence>
<sequence>MKTLKLTLIIFLLTAMPCLAQNNGLLIDDLEGEISGGENGTVDFGSGGGSNVSVSADRNIKHSGEQSLKIDYEANYGGYMWIAKGFGLDAKNSTWLTHPDNINWKKYNAISFYVYGNNSKTKIAIDIKDNGNEMWRFIFTDEFRGWKQIVCPFTNFFARGDWQPSGADANGMLDLPIKSYQLEPLAGAKNTLYLDKVELINNQR</sequence>
<reference evidence="3 4" key="1">
    <citation type="submission" date="2017-09" db="EMBL/GenBank/DDBJ databases">
        <title>Depth-based differentiation of microbial function through sediment-hosted aquifers and enrichment of novel symbionts in the deep terrestrial subsurface.</title>
        <authorList>
            <person name="Probst A.J."/>
            <person name="Ladd B."/>
            <person name="Jarett J.K."/>
            <person name="Geller-Mcgrath D.E."/>
            <person name="Sieber C.M."/>
            <person name="Emerson J.B."/>
            <person name="Anantharaman K."/>
            <person name="Thomas B.C."/>
            <person name="Malmstrom R."/>
            <person name="Stieglmeier M."/>
            <person name="Klingl A."/>
            <person name="Woyke T."/>
            <person name="Ryan C.M."/>
            <person name="Banfield J.F."/>
        </authorList>
    </citation>
    <scope>NUCLEOTIDE SEQUENCE [LARGE SCALE GENOMIC DNA]</scope>
    <source>
        <strain evidence="3">CG11_big_fil_rev_8_21_14_0_20_42_13</strain>
    </source>
</reference>
<dbReference type="EMBL" id="PCWA01000064">
    <property type="protein sequence ID" value="PIQ89219.1"/>
    <property type="molecule type" value="Genomic_DNA"/>
</dbReference>
<evidence type="ECO:0000313" key="3">
    <source>
        <dbReference type="EMBL" id="PIQ89219.1"/>
    </source>
</evidence>
<name>A0A2H0LXS1_9BACT</name>
<feature type="signal peptide" evidence="1">
    <location>
        <begin position="1"/>
        <end position="20"/>
    </location>
</feature>
<feature type="chain" id="PRO_5013762615" description="CBM11 domain-containing protein" evidence="1">
    <location>
        <begin position="21"/>
        <end position="204"/>
    </location>
</feature>
<organism evidence="3 4">
    <name type="scientific">Candidatus Ghiorseimicrobium undicola</name>
    <dbReference type="NCBI Taxonomy" id="1974746"/>
    <lineage>
        <taxon>Bacteria</taxon>
        <taxon>Pseudomonadati</taxon>
        <taxon>Candidatus Omnitrophota</taxon>
        <taxon>Candidatus Ghiorseimicrobium</taxon>
    </lineage>
</organism>
<dbReference type="GO" id="GO:0008810">
    <property type="term" value="F:cellulase activity"/>
    <property type="evidence" value="ECO:0007669"/>
    <property type="project" value="InterPro"/>
</dbReference>
<gene>
    <name evidence="3" type="ORF">COV72_04250</name>
</gene>